<evidence type="ECO:0000313" key="7">
    <source>
        <dbReference type="Ensembl" id="ENSLLEP00000026699.1"/>
    </source>
</evidence>
<dbReference type="SMART" id="SM00504">
    <property type="entry name" value="Ubox"/>
    <property type="match status" value="1"/>
</dbReference>
<accession>A0A8C5PR84</accession>
<dbReference type="InterPro" id="IPR020472">
    <property type="entry name" value="WD40_PAC1"/>
</dbReference>
<keyword evidence="2 4" id="KW-0853">WD repeat</keyword>
<dbReference type="SMART" id="SM00320">
    <property type="entry name" value="WD40"/>
    <property type="match status" value="6"/>
</dbReference>
<evidence type="ECO:0000256" key="3">
    <source>
        <dbReference type="ARBA" id="ARBA00022737"/>
    </source>
</evidence>
<dbReference type="InterPro" id="IPR036322">
    <property type="entry name" value="WD40_repeat_dom_sf"/>
</dbReference>
<evidence type="ECO:0000256" key="4">
    <source>
        <dbReference type="PROSITE-ProRule" id="PRU00221"/>
    </source>
</evidence>
<dbReference type="PROSITE" id="PS51698">
    <property type="entry name" value="U_BOX"/>
    <property type="match status" value="1"/>
</dbReference>
<feature type="domain" description="U-box" evidence="6">
    <location>
        <begin position="377"/>
        <end position="450"/>
    </location>
</feature>
<dbReference type="InterPro" id="IPR001680">
    <property type="entry name" value="WD40_rpt"/>
</dbReference>
<dbReference type="InterPro" id="IPR013083">
    <property type="entry name" value="Znf_RING/FYVE/PHD"/>
</dbReference>
<dbReference type="CDD" id="cd16655">
    <property type="entry name" value="RING-Ubox_WDSUB1-like"/>
    <property type="match status" value="1"/>
</dbReference>
<dbReference type="InterPro" id="IPR052085">
    <property type="entry name" value="WD-SAM-U-box"/>
</dbReference>
<dbReference type="PANTHER" id="PTHR46573">
    <property type="entry name" value="WD REPEAT, SAM AND U-BOX DOMAIN-CONTAINING PROTEIN 1"/>
    <property type="match status" value="1"/>
</dbReference>
<dbReference type="Pfam" id="PF00400">
    <property type="entry name" value="WD40"/>
    <property type="match status" value="4"/>
</dbReference>
<dbReference type="Gene3D" id="3.30.40.10">
    <property type="entry name" value="Zinc/RING finger domain, C3HC4 (zinc finger)"/>
    <property type="match status" value="1"/>
</dbReference>
<dbReference type="InterPro" id="IPR013761">
    <property type="entry name" value="SAM/pointed_sf"/>
</dbReference>
<dbReference type="Gene3D" id="1.10.150.50">
    <property type="entry name" value="Transcription Factor, Ets-1"/>
    <property type="match status" value="1"/>
</dbReference>
<dbReference type="GeneTree" id="ENSGT00940000157230"/>
<dbReference type="Gene3D" id="2.130.10.10">
    <property type="entry name" value="YVTN repeat-like/Quinoprotein amine dehydrogenase"/>
    <property type="match status" value="3"/>
</dbReference>
<keyword evidence="3" id="KW-0677">Repeat</keyword>
<dbReference type="PRINTS" id="PR00320">
    <property type="entry name" value="GPROTEINBRPT"/>
</dbReference>
<dbReference type="SUPFAM" id="SSF57850">
    <property type="entry name" value="RING/U-box"/>
    <property type="match status" value="1"/>
</dbReference>
<dbReference type="SUPFAM" id="SSF47769">
    <property type="entry name" value="SAM/Pointed domain"/>
    <property type="match status" value="1"/>
</dbReference>
<dbReference type="Pfam" id="PF04564">
    <property type="entry name" value="U-box"/>
    <property type="match status" value="1"/>
</dbReference>
<dbReference type="Ensembl" id="ENSLLET00000027738.1">
    <property type="protein sequence ID" value="ENSLLEP00000026699.1"/>
    <property type="gene ID" value="ENSLLEG00000016512.1"/>
</dbReference>
<dbReference type="SUPFAM" id="SSF50978">
    <property type="entry name" value="WD40 repeat-like"/>
    <property type="match status" value="1"/>
</dbReference>
<evidence type="ECO:0000256" key="2">
    <source>
        <dbReference type="ARBA" id="ARBA00022574"/>
    </source>
</evidence>
<evidence type="ECO:0000259" key="6">
    <source>
        <dbReference type="PROSITE" id="PS51698"/>
    </source>
</evidence>
<reference evidence="7" key="1">
    <citation type="submission" date="2025-08" db="UniProtKB">
        <authorList>
            <consortium name="Ensembl"/>
        </authorList>
    </citation>
    <scope>IDENTIFICATION</scope>
</reference>
<dbReference type="InterPro" id="IPR015943">
    <property type="entry name" value="WD40/YVTN_repeat-like_dom_sf"/>
</dbReference>
<dbReference type="PROSITE" id="PS50082">
    <property type="entry name" value="WD_REPEATS_2"/>
    <property type="match status" value="3"/>
</dbReference>
<dbReference type="GO" id="GO:0016567">
    <property type="term" value="P:protein ubiquitination"/>
    <property type="evidence" value="ECO:0007669"/>
    <property type="project" value="InterPro"/>
</dbReference>
<dbReference type="SMART" id="SM00454">
    <property type="entry name" value="SAM"/>
    <property type="match status" value="1"/>
</dbReference>
<organism evidence="7 8">
    <name type="scientific">Leptobrachium leishanense</name>
    <name type="common">Leishan spiny toad</name>
    <dbReference type="NCBI Taxonomy" id="445787"/>
    <lineage>
        <taxon>Eukaryota</taxon>
        <taxon>Metazoa</taxon>
        <taxon>Chordata</taxon>
        <taxon>Craniata</taxon>
        <taxon>Vertebrata</taxon>
        <taxon>Euteleostomi</taxon>
        <taxon>Amphibia</taxon>
        <taxon>Batrachia</taxon>
        <taxon>Anura</taxon>
        <taxon>Pelobatoidea</taxon>
        <taxon>Megophryidae</taxon>
        <taxon>Leptobrachium</taxon>
    </lineage>
</organism>
<feature type="repeat" description="WD" evidence="4">
    <location>
        <begin position="50"/>
        <end position="91"/>
    </location>
</feature>
<dbReference type="PANTHER" id="PTHR46573:SF1">
    <property type="entry name" value="WD REPEAT, SAM AND U-BOX DOMAIN-CONTAINING PROTEIN 1"/>
    <property type="match status" value="1"/>
</dbReference>
<protein>
    <recommendedName>
        <fullName evidence="1">WD repeat, SAM and U-box domain-containing protein 1</fullName>
    </recommendedName>
</protein>
<dbReference type="PROSITE" id="PS50105">
    <property type="entry name" value="SAM_DOMAIN"/>
    <property type="match status" value="1"/>
</dbReference>
<dbReference type="AlphaFoldDB" id="A0A8C5PR84"/>
<dbReference type="PROSITE" id="PS00678">
    <property type="entry name" value="WD_REPEATS_1"/>
    <property type="match status" value="1"/>
</dbReference>
<evidence type="ECO:0000313" key="8">
    <source>
        <dbReference type="Proteomes" id="UP000694569"/>
    </source>
</evidence>
<dbReference type="Pfam" id="PF00536">
    <property type="entry name" value="SAM_1"/>
    <property type="match status" value="1"/>
</dbReference>
<dbReference type="OrthoDB" id="10064100at2759"/>
<feature type="repeat" description="WD" evidence="4">
    <location>
        <begin position="248"/>
        <end position="289"/>
    </location>
</feature>
<proteinExistence type="predicted"/>
<keyword evidence="8" id="KW-1185">Reference proteome</keyword>
<dbReference type="InterPro" id="IPR003613">
    <property type="entry name" value="Ubox_domain"/>
</dbReference>
<dbReference type="Proteomes" id="UP000694569">
    <property type="component" value="Unplaced"/>
</dbReference>
<evidence type="ECO:0000259" key="5">
    <source>
        <dbReference type="PROSITE" id="PS50105"/>
    </source>
</evidence>
<name>A0A8C5PR84_9ANUR</name>
<reference evidence="7" key="2">
    <citation type="submission" date="2025-09" db="UniProtKB">
        <authorList>
            <consortium name="Ensembl"/>
        </authorList>
    </citation>
    <scope>IDENTIFICATION</scope>
</reference>
<dbReference type="InterPro" id="IPR019775">
    <property type="entry name" value="WD40_repeat_CS"/>
</dbReference>
<dbReference type="PROSITE" id="PS50294">
    <property type="entry name" value="WD_REPEATS_REGION"/>
    <property type="match status" value="3"/>
</dbReference>
<dbReference type="GO" id="GO:0004842">
    <property type="term" value="F:ubiquitin-protein transferase activity"/>
    <property type="evidence" value="ECO:0007669"/>
    <property type="project" value="InterPro"/>
</dbReference>
<evidence type="ECO:0000256" key="1">
    <source>
        <dbReference type="ARBA" id="ARBA00020894"/>
    </source>
</evidence>
<gene>
    <name evidence="7" type="primary">WDSUB1</name>
</gene>
<feature type="domain" description="SAM" evidence="5">
    <location>
        <begin position="306"/>
        <end position="370"/>
    </location>
</feature>
<feature type="repeat" description="WD" evidence="4">
    <location>
        <begin position="93"/>
        <end position="126"/>
    </location>
</feature>
<sequence>MAELIHTFADHGDDVNSCAFSDTFLATCSLDKAIRVYTLNDFKEVPFSPLRGHTYGVHCCCFSSKSPILASCSTDGKTILWSMDNGQILATFRQPTDSPVRVCRFSPSSLYLASGAADGTVVLWNVPLLKMHRSSSVKDGSLVACTFCPRGNIVVTGSSCGDLTAWDENMRCLQEKKAHDLGVACCDFSSQTVTTSFSQVLSWFSLGFEMICKGTLSGHSAPVLALHSILCPSFLFYGNKPRCVLHILNHHNRYVTACAFASAHPLLATGSMDKTVCVWKLGNNKNDLTGKSETFIPPFNDTVEHWSEDDVRTWLSEEGLSEVEHLFKVNNIDGKELLNLTKDVLLQDLKIESLGIRNKILRKIEELKNTLNSAVSDAPGEFLCPITCEVMKDPVIASDGYSYERTAIESWISAKRTSPMTNLPLENLLLTPNRTLKMALMRWLETPSQPTPGM</sequence>
<dbReference type="InterPro" id="IPR001660">
    <property type="entry name" value="SAM"/>
</dbReference>